<feature type="region of interest" description="Disordered" evidence="1">
    <location>
        <begin position="1"/>
        <end position="30"/>
    </location>
</feature>
<accession>A0A1Q9D862</accession>
<gene>
    <name evidence="2" type="ORF">AK812_SmicGene27006</name>
</gene>
<proteinExistence type="predicted"/>
<feature type="region of interest" description="Disordered" evidence="1">
    <location>
        <begin position="512"/>
        <end position="535"/>
    </location>
</feature>
<dbReference type="OrthoDB" id="411952at2759"/>
<dbReference type="Proteomes" id="UP000186817">
    <property type="component" value="Unassembled WGS sequence"/>
</dbReference>
<protein>
    <submittedName>
        <fullName evidence="2">Uncharacterized protein</fullName>
    </submittedName>
</protein>
<dbReference type="AlphaFoldDB" id="A0A1Q9D862"/>
<sequence length="674" mass="73148">MPHALPGGVSRRADRSAFKGGAMAGRGRGRGMAHVPEAPDPNDSVIKALLQLQEDGDLTSFLEVAAVDLNQDIAVAKYRKTTPFDALLNGLRKAESLATASGLETIRLAVSLGAQWTVPSFLKLLRGLIELRAVNGAQGRELLDFALQTGARWDPGEDEPVSRGEVAFQAMVPLLLEAELLDEPASMELLERSLAECRLQNVMGVRLEGGGNIFSELVGDAVCWGILGTPRGDALIDLAMAHGADWASLDGWSQTPFEEIPRLALRRDPKHKTTMSPEAALAYARKVLQAHPQPGLLWNGTRKTRTEEDPFESQGAFLPLLRTLAEQKRVGEAIFRKWLKMADETGAKWDAIHWKCCRKQQVFNLNLMKWKIWQIGRVSTFHSLVQDLAVAGALDHPDGVDIVARALENGADYRIDDPEPPGPKRLPVDIPELVWSWRRETVRLLALLVSGRAVPKSGDLVASLVALAQFVQGAAHASTLQVRHPIVESILGFLPRVPPVLGYEFTGYNEAEEESPLLQGRRAPTSRAVSETASEAGESDATSLVCVAEAKDYNALARTAQHVGLQRLTSASTKLPAKKAGGWPDMSLAETSVGPEMSQELSTDEFSQEMTSIGLQEPTQEFSVLTVGSSGLAGDVSHAGLPDIDEQTVTTSDWELIFIHVANSKAQESLEVLP</sequence>
<comment type="caution">
    <text evidence="2">The sequence shown here is derived from an EMBL/GenBank/DDBJ whole genome shotgun (WGS) entry which is preliminary data.</text>
</comment>
<evidence type="ECO:0000313" key="2">
    <source>
        <dbReference type="EMBL" id="OLP91307.1"/>
    </source>
</evidence>
<name>A0A1Q9D862_SYMMI</name>
<organism evidence="2 3">
    <name type="scientific">Symbiodinium microadriaticum</name>
    <name type="common">Dinoflagellate</name>
    <name type="synonym">Zooxanthella microadriatica</name>
    <dbReference type="NCBI Taxonomy" id="2951"/>
    <lineage>
        <taxon>Eukaryota</taxon>
        <taxon>Sar</taxon>
        <taxon>Alveolata</taxon>
        <taxon>Dinophyceae</taxon>
        <taxon>Suessiales</taxon>
        <taxon>Symbiodiniaceae</taxon>
        <taxon>Symbiodinium</taxon>
    </lineage>
</organism>
<evidence type="ECO:0000313" key="3">
    <source>
        <dbReference type="Proteomes" id="UP000186817"/>
    </source>
</evidence>
<reference evidence="2 3" key="1">
    <citation type="submission" date="2016-02" db="EMBL/GenBank/DDBJ databases">
        <title>Genome analysis of coral dinoflagellate symbionts highlights evolutionary adaptations to a symbiotic lifestyle.</title>
        <authorList>
            <person name="Aranda M."/>
            <person name="Li Y."/>
            <person name="Liew Y.J."/>
            <person name="Baumgarten S."/>
            <person name="Simakov O."/>
            <person name="Wilson M."/>
            <person name="Piel J."/>
            <person name="Ashoor H."/>
            <person name="Bougouffa S."/>
            <person name="Bajic V.B."/>
            <person name="Ryu T."/>
            <person name="Ravasi T."/>
            <person name="Bayer T."/>
            <person name="Micklem G."/>
            <person name="Kim H."/>
            <person name="Bhak J."/>
            <person name="Lajeunesse T.C."/>
            <person name="Voolstra C.R."/>
        </authorList>
    </citation>
    <scope>NUCLEOTIDE SEQUENCE [LARGE SCALE GENOMIC DNA]</scope>
    <source>
        <strain evidence="2 3">CCMP2467</strain>
    </source>
</reference>
<keyword evidence="3" id="KW-1185">Reference proteome</keyword>
<dbReference type="EMBL" id="LSRX01000671">
    <property type="protein sequence ID" value="OLP91307.1"/>
    <property type="molecule type" value="Genomic_DNA"/>
</dbReference>
<evidence type="ECO:0000256" key="1">
    <source>
        <dbReference type="SAM" id="MobiDB-lite"/>
    </source>
</evidence>